<dbReference type="RefSeq" id="WP_129893317.1">
    <property type="nucleotide sequence ID" value="NZ_CP035758.1"/>
</dbReference>
<gene>
    <name evidence="1" type="ORF">EPA93_42230</name>
</gene>
<evidence type="ECO:0000313" key="2">
    <source>
        <dbReference type="Proteomes" id="UP000290365"/>
    </source>
</evidence>
<proteinExistence type="predicted"/>
<dbReference type="Proteomes" id="UP000290365">
    <property type="component" value="Chromosome"/>
</dbReference>
<dbReference type="AlphaFoldDB" id="A0A4P6K234"/>
<reference evidence="1 2" key="1">
    <citation type="submission" date="2019-01" db="EMBL/GenBank/DDBJ databases">
        <title>Ktedonosporobacter rubrisoli SCAWS-G2.</title>
        <authorList>
            <person name="Huang Y."/>
            <person name="Yan B."/>
        </authorList>
    </citation>
    <scope>NUCLEOTIDE SEQUENCE [LARGE SCALE GENOMIC DNA]</scope>
    <source>
        <strain evidence="1 2">SCAWS-G2</strain>
    </source>
</reference>
<accession>A0A4P6K234</accession>
<organism evidence="1 2">
    <name type="scientific">Ktedonosporobacter rubrisoli</name>
    <dbReference type="NCBI Taxonomy" id="2509675"/>
    <lineage>
        <taxon>Bacteria</taxon>
        <taxon>Bacillati</taxon>
        <taxon>Chloroflexota</taxon>
        <taxon>Ktedonobacteria</taxon>
        <taxon>Ktedonobacterales</taxon>
        <taxon>Ktedonosporobacteraceae</taxon>
        <taxon>Ktedonosporobacter</taxon>
    </lineage>
</organism>
<sequence>MQRIFLTCNKRALKSLADELGDLLKERYQSSIELYGVTNKCQDGFILIIWEQERVPDKFKERLGADEDVFDYVVYEHASDV</sequence>
<protein>
    <submittedName>
        <fullName evidence="1">Uncharacterized protein</fullName>
    </submittedName>
</protein>
<keyword evidence="2" id="KW-1185">Reference proteome</keyword>
<name>A0A4P6K234_KTERU</name>
<dbReference type="EMBL" id="CP035758">
    <property type="protein sequence ID" value="QBD82248.1"/>
    <property type="molecule type" value="Genomic_DNA"/>
</dbReference>
<dbReference type="OrthoDB" id="9933295at2"/>
<evidence type="ECO:0000313" key="1">
    <source>
        <dbReference type="EMBL" id="QBD82248.1"/>
    </source>
</evidence>
<dbReference type="KEGG" id="kbs:EPA93_42230"/>